<dbReference type="Gene3D" id="3.40.850.10">
    <property type="entry name" value="Kinesin motor domain"/>
    <property type="match status" value="1"/>
</dbReference>
<dbReference type="InterPro" id="IPR001752">
    <property type="entry name" value="Kinesin_motor_dom"/>
</dbReference>
<dbReference type="SMART" id="SM00129">
    <property type="entry name" value="KISc"/>
    <property type="match status" value="1"/>
</dbReference>
<evidence type="ECO:0000256" key="4">
    <source>
        <dbReference type="SAM" id="Coils"/>
    </source>
</evidence>
<dbReference type="Pfam" id="PF00307">
    <property type="entry name" value="CH"/>
    <property type="match status" value="1"/>
</dbReference>
<dbReference type="PANTHER" id="PTHR47972">
    <property type="entry name" value="KINESIN-LIKE PROTEIN KLP-3"/>
    <property type="match status" value="1"/>
</dbReference>
<keyword evidence="3" id="KW-0547">Nucleotide-binding</keyword>
<feature type="compositionally biased region" description="Polar residues" evidence="5">
    <location>
        <begin position="971"/>
        <end position="980"/>
    </location>
</feature>
<feature type="compositionally biased region" description="Polar residues" evidence="5">
    <location>
        <begin position="1062"/>
        <end position="1071"/>
    </location>
</feature>
<dbReference type="SUPFAM" id="SSF52540">
    <property type="entry name" value="P-loop containing nucleoside triphosphate hydrolases"/>
    <property type="match status" value="1"/>
</dbReference>
<dbReference type="Gene3D" id="1.10.418.10">
    <property type="entry name" value="Calponin-like domain"/>
    <property type="match status" value="1"/>
</dbReference>
<evidence type="ECO:0000256" key="5">
    <source>
        <dbReference type="SAM" id="MobiDB-lite"/>
    </source>
</evidence>
<keyword evidence="4" id="KW-0175">Coiled coil</keyword>
<dbReference type="GO" id="GO:0015630">
    <property type="term" value="C:microtubule cytoskeleton"/>
    <property type="evidence" value="ECO:0007669"/>
    <property type="project" value="TreeGrafter"/>
</dbReference>
<sequence>MNFPSEATELGSPVDSSFENGSFQSYNAELEAKNRLLLVQWLTTLAPSLKFPSSVTDGELRACLSNGTILCLILNKLRPGIVNVVSEPDNVLPSQSENVKSFLKVLDLTGLPRFEISDLEKGPMKAVVECLLTLREKSLQHAFGDNISPQNFITVSPRVNSPFHYHCSTTFGGDQKKFSVLSKLQRVMSSPSVPEPSASLIHHAGHNFHEVFQLKPGSYIDLPPEKISEMMKSNNIDNAPTQSLLSVVNGILEESVERRNGEIPHRVACLLRKVAQEIERRMSTQAEHLRTQNNLFKAREEKYQSRIRVLESLASETKDGNEVSQIGERIRVEEKKVDEREVGRLIKEQQDKILEISALKIELETAKRTYIIQFARLEAEAEGAKAELTQMVQEYKQQIEEVRNKEDKKMEIISALKSDLETAKRTYETQFFQLEEEAKEVKTANDEEIARLMKEQEHKNSEISALKQELEATKTAYEVQRSQMEKDAKAELEQKCEEYENQLKELRNKVKELKVSSDSKDQKWNMKMNRFLTVITFQFSSLQKMKLSLESTKQSVMKEQTVYAGELDLLGVKLKPLLQAAENYHVVIAENRKLFNEIQELKGNIRVYCRIRPSAIGKLEKESIVEHAGENDLVVANPTKDGKDAFRSFKFNRVFSPAATQADVYSDIQDFTRSVLDGYSVCIFAYGQTGSGKTYTMTGPNGATSETIGVNYRALNDLFRISTSRQNVVEYEIGVQMVEIYNEQVRDLLTTYVVPDASLFQVKLPSDVIKLMEIGLKNRAIAATAMNERSSRSHSVVSVHVTGKDLKTGCTMAGNLHLVDLAGSERVDRSEAVGDRLKEAQHINKSLAALGDVIFSLSQKSSHVPYRNSKLTQLLQTSLGGQAKTLMFVQINSDVSSYSETVSTLKFAERVSGVELGAARSSKEGKDLKEMMEQVSCLKSTILAKDEEIERLQALKGLSGSRVKRNLIPRSRSSIQLQSANPPPIDDPAPQSDFVATTAENSACTDSDFDGRSSDFSDSGFAAGTETDGSESSSLAEVPKQPSEKIPKGLRRTVQAMRKFGRSSSNTTPSASPVKEPAKEPVKESAKKSSSGIKKSMSISSLKPPKLWK</sequence>
<dbReference type="Pfam" id="PF00225">
    <property type="entry name" value="Kinesin"/>
    <property type="match status" value="1"/>
</dbReference>
<evidence type="ECO:0000313" key="9">
    <source>
        <dbReference type="Proteomes" id="UP000501690"/>
    </source>
</evidence>
<dbReference type="InterPro" id="IPR001715">
    <property type="entry name" value="CH_dom"/>
</dbReference>
<feature type="compositionally biased region" description="Low complexity" evidence="5">
    <location>
        <begin position="1088"/>
        <end position="1109"/>
    </location>
</feature>
<dbReference type="PRINTS" id="PR00380">
    <property type="entry name" value="KINESINHEAVY"/>
</dbReference>
<evidence type="ECO:0000313" key="8">
    <source>
        <dbReference type="EMBL" id="QCD85315.1"/>
    </source>
</evidence>
<dbReference type="FunFam" id="3.40.850.10:FF:000178">
    <property type="entry name" value="Kinesin-related protein3"/>
    <property type="match status" value="1"/>
</dbReference>
<dbReference type="Proteomes" id="UP000501690">
    <property type="component" value="Linkage Group LG2"/>
</dbReference>
<protein>
    <submittedName>
        <fullName evidence="8">Kinesin family member C2/C3</fullName>
    </submittedName>
</protein>
<dbReference type="InterPro" id="IPR027640">
    <property type="entry name" value="Kinesin-like_fam"/>
</dbReference>
<gene>
    <name evidence="8" type="ORF">DEO72_LG2g5675</name>
</gene>
<dbReference type="PROSITE" id="PS50021">
    <property type="entry name" value="CH"/>
    <property type="match status" value="1"/>
</dbReference>
<proteinExistence type="inferred from homology"/>
<reference evidence="8 9" key="1">
    <citation type="submission" date="2019-04" db="EMBL/GenBank/DDBJ databases">
        <title>An improved genome assembly and genetic linkage map for asparagus bean, Vigna unguiculata ssp. sesquipedialis.</title>
        <authorList>
            <person name="Xia Q."/>
            <person name="Zhang R."/>
            <person name="Dong Y."/>
        </authorList>
    </citation>
    <scope>NUCLEOTIDE SEQUENCE [LARGE SCALE GENOMIC DNA]</scope>
    <source>
        <tissue evidence="8">Leaf</tissue>
    </source>
</reference>
<evidence type="ECO:0000259" key="7">
    <source>
        <dbReference type="PROSITE" id="PS50067"/>
    </source>
</evidence>
<dbReference type="GO" id="GO:0003777">
    <property type="term" value="F:microtubule motor activity"/>
    <property type="evidence" value="ECO:0007669"/>
    <property type="project" value="InterPro"/>
</dbReference>
<feature type="coiled-coil region" evidence="4">
    <location>
        <begin position="367"/>
        <end position="523"/>
    </location>
</feature>
<organism evidence="8 9">
    <name type="scientific">Vigna unguiculata</name>
    <name type="common">Cowpea</name>
    <dbReference type="NCBI Taxonomy" id="3917"/>
    <lineage>
        <taxon>Eukaryota</taxon>
        <taxon>Viridiplantae</taxon>
        <taxon>Streptophyta</taxon>
        <taxon>Embryophyta</taxon>
        <taxon>Tracheophyta</taxon>
        <taxon>Spermatophyta</taxon>
        <taxon>Magnoliopsida</taxon>
        <taxon>eudicotyledons</taxon>
        <taxon>Gunneridae</taxon>
        <taxon>Pentapetalae</taxon>
        <taxon>rosids</taxon>
        <taxon>fabids</taxon>
        <taxon>Fabales</taxon>
        <taxon>Fabaceae</taxon>
        <taxon>Papilionoideae</taxon>
        <taxon>50 kb inversion clade</taxon>
        <taxon>NPAAA clade</taxon>
        <taxon>indigoferoid/millettioid clade</taxon>
        <taxon>Phaseoleae</taxon>
        <taxon>Vigna</taxon>
    </lineage>
</organism>
<accession>A0A4D6LAA1</accession>
<feature type="region of interest" description="Disordered" evidence="5">
    <location>
        <begin position="970"/>
        <end position="1109"/>
    </location>
</feature>
<keyword evidence="3" id="KW-0067">ATP-binding</keyword>
<name>A0A4D6LAA1_VIGUN</name>
<evidence type="ECO:0000256" key="3">
    <source>
        <dbReference type="PROSITE-ProRule" id="PRU00283"/>
    </source>
</evidence>
<feature type="domain" description="Kinesin motor" evidence="7">
    <location>
        <begin position="604"/>
        <end position="914"/>
    </location>
</feature>
<dbReference type="FunFam" id="3.40.850.10:FF:000111">
    <property type="entry name" value="p-loop nucleoside triphosphate hydrolase superfamily protein with CH (Calponin Homology) domain"/>
    <property type="match status" value="1"/>
</dbReference>
<dbReference type="InterPro" id="IPR027417">
    <property type="entry name" value="P-loop_NTPase"/>
</dbReference>
<dbReference type="GO" id="GO:0008017">
    <property type="term" value="F:microtubule binding"/>
    <property type="evidence" value="ECO:0007669"/>
    <property type="project" value="InterPro"/>
</dbReference>
<evidence type="ECO:0000256" key="2">
    <source>
        <dbReference type="ARBA" id="ARBA00023175"/>
    </source>
</evidence>
<dbReference type="InterPro" id="IPR036961">
    <property type="entry name" value="Kinesin_motor_dom_sf"/>
</dbReference>
<evidence type="ECO:0000259" key="6">
    <source>
        <dbReference type="PROSITE" id="PS50021"/>
    </source>
</evidence>
<dbReference type="EMBL" id="CP039346">
    <property type="protein sequence ID" value="QCD85315.1"/>
    <property type="molecule type" value="Genomic_DNA"/>
</dbReference>
<keyword evidence="2 3" id="KW-0505">Motor protein</keyword>
<evidence type="ECO:0000256" key="1">
    <source>
        <dbReference type="ARBA" id="ARBA00010899"/>
    </source>
</evidence>
<dbReference type="PANTHER" id="PTHR47972:SF17">
    <property type="entry name" value="KINESIN MOTOR CATALYTIC DOMAIN PROTEIN"/>
    <property type="match status" value="1"/>
</dbReference>
<dbReference type="GO" id="GO:0005524">
    <property type="term" value="F:ATP binding"/>
    <property type="evidence" value="ECO:0007669"/>
    <property type="project" value="UniProtKB-UniRule"/>
</dbReference>
<feature type="compositionally biased region" description="Basic and acidic residues" evidence="5">
    <location>
        <begin position="1076"/>
        <end position="1087"/>
    </location>
</feature>
<dbReference type="SUPFAM" id="SSF47576">
    <property type="entry name" value="Calponin-homology domain, CH-domain"/>
    <property type="match status" value="1"/>
</dbReference>
<dbReference type="AlphaFoldDB" id="A0A4D6LAA1"/>
<comment type="similarity">
    <text evidence="1">Belongs to the TRAFAC class myosin-kinesin ATPase superfamily. Kinesin family. KIN-14 subfamily.</text>
</comment>
<keyword evidence="9" id="KW-1185">Reference proteome</keyword>
<dbReference type="PROSITE" id="PS50067">
    <property type="entry name" value="KINESIN_MOTOR_2"/>
    <property type="match status" value="1"/>
</dbReference>
<feature type="binding site" evidence="3">
    <location>
        <begin position="687"/>
        <end position="694"/>
    </location>
    <ligand>
        <name>ATP</name>
        <dbReference type="ChEBI" id="CHEBI:30616"/>
    </ligand>
</feature>
<feature type="compositionally biased region" description="Polar residues" evidence="5">
    <location>
        <begin position="994"/>
        <end position="1005"/>
    </location>
</feature>
<feature type="domain" description="Calponin-homology (CH)" evidence="6">
    <location>
        <begin position="32"/>
        <end position="139"/>
    </location>
</feature>
<dbReference type="InterPro" id="IPR036872">
    <property type="entry name" value="CH_dom_sf"/>
</dbReference>
<dbReference type="GO" id="GO:0007018">
    <property type="term" value="P:microtubule-based movement"/>
    <property type="evidence" value="ECO:0007669"/>
    <property type="project" value="InterPro"/>
</dbReference>
<dbReference type="Gene3D" id="1.20.5.170">
    <property type="match status" value="3"/>
</dbReference>